<dbReference type="OMA" id="MERFMVI"/>
<dbReference type="InterPro" id="IPR055298">
    <property type="entry name" value="AtLOH3-like"/>
</dbReference>
<reference evidence="2 3" key="1">
    <citation type="journal article" date="2014" name="Genome Biol.">
        <title>Transcriptome and methylome profiling reveals relics of genome dominance in the mesopolyploid Brassica oleracea.</title>
        <authorList>
            <person name="Parkin I.A."/>
            <person name="Koh C."/>
            <person name="Tang H."/>
            <person name="Robinson S.J."/>
            <person name="Kagale S."/>
            <person name="Clarke W.E."/>
            <person name="Town C.D."/>
            <person name="Nixon J."/>
            <person name="Krishnakumar V."/>
            <person name="Bidwell S.L."/>
            <person name="Denoeud F."/>
            <person name="Belcram H."/>
            <person name="Links M.G."/>
            <person name="Just J."/>
            <person name="Clarke C."/>
            <person name="Bender T."/>
            <person name="Huebert T."/>
            <person name="Mason A.S."/>
            <person name="Pires J.C."/>
            <person name="Barker G."/>
            <person name="Moore J."/>
            <person name="Walley P.G."/>
            <person name="Manoli S."/>
            <person name="Batley J."/>
            <person name="Edwards D."/>
            <person name="Nelson M.N."/>
            <person name="Wang X."/>
            <person name="Paterson A.H."/>
            <person name="King G."/>
            <person name="Bancroft I."/>
            <person name="Chalhoub B."/>
            <person name="Sharpe A.G."/>
        </authorList>
    </citation>
    <scope>NUCLEOTIDE SEQUENCE</scope>
    <source>
        <strain evidence="2 3">cv. TO1000</strain>
    </source>
</reference>
<reference evidence="2" key="2">
    <citation type="submission" date="2015-03" db="UniProtKB">
        <authorList>
            <consortium name="EnsemblPlants"/>
        </authorList>
    </citation>
    <scope>IDENTIFICATION</scope>
</reference>
<dbReference type="EnsemblPlants" id="Bo3g045240.1">
    <property type="protein sequence ID" value="Bo3g045240.1"/>
    <property type="gene ID" value="Bo3g045240"/>
</dbReference>
<name>A0A0D3B852_BRAOL</name>
<proteinExistence type="predicted"/>
<dbReference type="HOGENOM" id="CLU_2088180_0_0_1"/>
<dbReference type="Gramene" id="Bo3g045240.1">
    <property type="protein sequence ID" value="Bo3g045240.1"/>
    <property type="gene ID" value="Bo3g045240"/>
</dbReference>
<feature type="domain" description="DUF4371" evidence="1">
    <location>
        <begin position="1"/>
        <end position="57"/>
    </location>
</feature>
<dbReference type="Pfam" id="PF14291">
    <property type="entry name" value="DUF4371"/>
    <property type="match status" value="1"/>
</dbReference>
<protein>
    <recommendedName>
        <fullName evidence="1">DUF4371 domain-containing protein</fullName>
    </recommendedName>
</protein>
<evidence type="ECO:0000313" key="2">
    <source>
        <dbReference type="EnsemblPlants" id="Bo3g045240.1"/>
    </source>
</evidence>
<dbReference type="InterPro" id="IPR025398">
    <property type="entry name" value="DUF4371"/>
</dbReference>
<organism evidence="2 3">
    <name type="scientific">Brassica oleracea var. oleracea</name>
    <dbReference type="NCBI Taxonomy" id="109376"/>
    <lineage>
        <taxon>Eukaryota</taxon>
        <taxon>Viridiplantae</taxon>
        <taxon>Streptophyta</taxon>
        <taxon>Embryophyta</taxon>
        <taxon>Tracheophyta</taxon>
        <taxon>Spermatophyta</taxon>
        <taxon>Magnoliopsida</taxon>
        <taxon>eudicotyledons</taxon>
        <taxon>Gunneridae</taxon>
        <taxon>Pentapetalae</taxon>
        <taxon>rosids</taxon>
        <taxon>malvids</taxon>
        <taxon>Brassicales</taxon>
        <taxon>Brassicaceae</taxon>
        <taxon>Brassiceae</taxon>
        <taxon>Brassica</taxon>
    </lineage>
</organism>
<keyword evidence="3" id="KW-1185">Reference proteome</keyword>
<accession>A0A0D3B852</accession>
<dbReference type="PANTHER" id="PTHR11697">
    <property type="entry name" value="GENERAL TRANSCRIPTION FACTOR 2-RELATED ZINC FINGER PROTEIN"/>
    <property type="match status" value="1"/>
</dbReference>
<evidence type="ECO:0000313" key="3">
    <source>
        <dbReference type="Proteomes" id="UP000032141"/>
    </source>
</evidence>
<dbReference type="PANTHER" id="PTHR11697:SF230">
    <property type="entry name" value="ZINC FINGER, MYM DOMAIN CONTAINING 1"/>
    <property type="match status" value="1"/>
</dbReference>
<evidence type="ECO:0000259" key="1">
    <source>
        <dbReference type="Pfam" id="PF14291"/>
    </source>
</evidence>
<dbReference type="Proteomes" id="UP000032141">
    <property type="component" value="Chromosome C3"/>
</dbReference>
<dbReference type="AlphaFoldDB" id="A0A0D3B852"/>
<sequence>MAVVLCFVDKNVTIKERFIGVVYVRETSSLTLNLAIDGLKNVRGQGYDGASNMKGDMSLILRETFELLANDKIYLEKYRKVTEKGISNGEIFTGKGKNQECSLARPEILVGVLILRH</sequence>